<keyword evidence="12" id="KW-1185">Reference proteome</keyword>
<dbReference type="InterPro" id="IPR000515">
    <property type="entry name" value="MetI-like"/>
</dbReference>
<evidence type="ECO:0000313" key="11">
    <source>
        <dbReference type="EMBL" id="MEJ8574883.1"/>
    </source>
</evidence>
<keyword evidence="6 8" id="KW-1133">Transmembrane helix</keyword>
<reference evidence="11 12" key="1">
    <citation type="submission" date="2024-02" db="EMBL/GenBank/DDBJ databases">
        <title>Genome analysis and characterization of Microbaculum marinisediminis sp. nov., isolated from marine sediment.</title>
        <authorList>
            <person name="Du Z.-J."/>
            <person name="Ye Y.-Q."/>
            <person name="Zhang Z.-R."/>
            <person name="Yuan S.-M."/>
            <person name="Zhang X.-Y."/>
        </authorList>
    </citation>
    <scope>NUCLEOTIDE SEQUENCE [LARGE SCALE GENOMIC DNA]</scope>
    <source>
        <strain evidence="11 12">SDUM1044001</strain>
    </source>
</reference>
<evidence type="ECO:0000256" key="7">
    <source>
        <dbReference type="ARBA" id="ARBA00023136"/>
    </source>
</evidence>
<evidence type="ECO:0000313" key="12">
    <source>
        <dbReference type="Proteomes" id="UP001378188"/>
    </source>
</evidence>
<dbReference type="InterPro" id="IPR035906">
    <property type="entry name" value="MetI-like_sf"/>
</dbReference>
<gene>
    <name evidence="11" type="ORF">V3328_25640</name>
</gene>
<dbReference type="GO" id="GO:0005886">
    <property type="term" value="C:plasma membrane"/>
    <property type="evidence" value="ECO:0007669"/>
    <property type="project" value="UniProtKB-SubCell"/>
</dbReference>
<protein>
    <submittedName>
        <fullName evidence="11">ABC transporter permease</fullName>
    </submittedName>
</protein>
<evidence type="ECO:0000259" key="10">
    <source>
        <dbReference type="PROSITE" id="PS50928"/>
    </source>
</evidence>
<dbReference type="PROSITE" id="PS50928">
    <property type="entry name" value="ABC_TM1"/>
    <property type="match status" value="1"/>
</dbReference>
<feature type="transmembrane region" description="Helical" evidence="8">
    <location>
        <begin position="147"/>
        <end position="168"/>
    </location>
</feature>
<dbReference type="EMBL" id="JAZHOF010000014">
    <property type="protein sequence ID" value="MEJ8574883.1"/>
    <property type="molecule type" value="Genomic_DNA"/>
</dbReference>
<dbReference type="Proteomes" id="UP001378188">
    <property type="component" value="Unassembled WGS sequence"/>
</dbReference>
<evidence type="ECO:0000256" key="1">
    <source>
        <dbReference type="ARBA" id="ARBA00004651"/>
    </source>
</evidence>
<feature type="transmembrane region" description="Helical" evidence="8">
    <location>
        <begin position="118"/>
        <end position="138"/>
    </location>
</feature>
<organism evidence="11 12">
    <name type="scientific">Microbaculum marinum</name>
    <dbReference type="NCBI Taxonomy" id="1764581"/>
    <lineage>
        <taxon>Bacteria</taxon>
        <taxon>Pseudomonadati</taxon>
        <taxon>Pseudomonadota</taxon>
        <taxon>Alphaproteobacteria</taxon>
        <taxon>Hyphomicrobiales</taxon>
        <taxon>Tepidamorphaceae</taxon>
        <taxon>Microbaculum</taxon>
    </lineage>
</organism>
<evidence type="ECO:0000256" key="2">
    <source>
        <dbReference type="ARBA" id="ARBA00007069"/>
    </source>
</evidence>
<accession>A0AAW9RX62</accession>
<feature type="region of interest" description="Disordered" evidence="9">
    <location>
        <begin position="1"/>
        <end position="21"/>
    </location>
</feature>
<evidence type="ECO:0000256" key="4">
    <source>
        <dbReference type="ARBA" id="ARBA00022475"/>
    </source>
</evidence>
<evidence type="ECO:0000256" key="9">
    <source>
        <dbReference type="SAM" id="MobiDB-lite"/>
    </source>
</evidence>
<dbReference type="Gene3D" id="1.10.3720.10">
    <property type="entry name" value="MetI-like"/>
    <property type="match status" value="1"/>
</dbReference>
<feature type="transmembrane region" description="Helical" evidence="8">
    <location>
        <begin position="198"/>
        <end position="218"/>
    </location>
</feature>
<proteinExistence type="inferred from homology"/>
<keyword evidence="5 8" id="KW-0812">Transmembrane</keyword>
<evidence type="ECO:0000256" key="6">
    <source>
        <dbReference type="ARBA" id="ARBA00022989"/>
    </source>
</evidence>
<comment type="caution">
    <text evidence="11">The sequence shown here is derived from an EMBL/GenBank/DDBJ whole genome shotgun (WGS) entry which is preliminary data.</text>
</comment>
<dbReference type="AlphaFoldDB" id="A0AAW9RX62"/>
<evidence type="ECO:0000256" key="3">
    <source>
        <dbReference type="ARBA" id="ARBA00022448"/>
    </source>
</evidence>
<sequence>MVAPDASADDRPRSAAAAIAAERPAGSQRALVEEARRREIRNKRLLATPALIVLFLAASGPLLIVLVYSFLTAGPYGGVVWEFSTEGWFKVLFQRDIFDDTLSLADAHLSILWRSIQLSFMTTLLTFFFGFPTAYFIATRPPKYRELWLFLITIPFWTNLLIRTFAIMEVIRAEGLINQLLLGLGIVEKPVQMLYTDFAILVGMTYVYLPLMVLPLYASMEKLDFRLVEAAYDLYATRFQALRRVIVPLVKPGIIAGSILVFIPSLGAYVTPRVLGGGKKMMLGNLIELQFGQGRNWPLGAALSITLLVIVMVALIAYVRTSAKPSAGHG</sequence>
<keyword evidence="3 8" id="KW-0813">Transport</keyword>
<dbReference type="PANTHER" id="PTHR42929:SF1">
    <property type="entry name" value="INNER MEMBRANE ABC TRANSPORTER PERMEASE PROTEIN YDCU-RELATED"/>
    <property type="match status" value="1"/>
</dbReference>
<keyword evidence="7 8" id="KW-0472">Membrane</keyword>
<feature type="transmembrane region" description="Helical" evidence="8">
    <location>
        <begin position="45"/>
        <end position="71"/>
    </location>
</feature>
<feature type="domain" description="ABC transmembrane type-1" evidence="10">
    <location>
        <begin position="112"/>
        <end position="318"/>
    </location>
</feature>
<dbReference type="RefSeq" id="WP_340332575.1">
    <property type="nucleotide sequence ID" value="NZ_JAZHOF010000014.1"/>
</dbReference>
<dbReference type="GO" id="GO:0055085">
    <property type="term" value="P:transmembrane transport"/>
    <property type="evidence" value="ECO:0007669"/>
    <property type="project" value="InterPro"/>
</dbReference>
<dbReference type="CDD" id="cd06261">
    <property type="entry name" value="TM_PBP2"/>
    <property type="match status" value="1"/>
</dbReference>
<evidence type="ECO:0000256" key="8">
    <source>
        <dbReference type="RuleBase" id="RU363032"/>
    </source>
</evidence>
<keyword evidence="4" id="KW-1003">Cell membrane</keyword>
<dbReference type="SUPFAM" id="SSF161098">
    <property type="entry name" value="MetI-like"/>
    <property type="match status" value="1"/>
</dbReference>
<feature type="transmembrane region" description="Helical" evidence="8">
    <location>
        <begin position="299"/>
        <end position="319"/>
    </location>
</feature>
<comment type="similarity">
    <text evidence="2">Belongs to the binding-protein-dependent transport system permease family. CysTW subfamily.</text>
</comment>
<dbReference type="PANTHER" id="PTHR42929">
    <property type="entry name" value="INNER MEMBRANE ABC TRANSPORTER PERMEASE PROTEIN YDCU-RELATED-RELATED"/>
    <property type="match status" value="1"/>
</dbReference>
<name>A0AAW9RX62_9HYPH</name>
<dbReference type="Pfam" id="PF00528">
    <property type="entry name" value="BPD_transp_1"/>
    <property type="match status" value="1"/>
</dbReference>
<evidence type="ECO:0000256" key="5">
    <source>
        <dbReference type="ARBA" id="ARBA00022692"/>
    </source>
</evidence>
<comment type="subcellular location">
    <subcellularLocation>
        <location evidence="1 8">Cell membrane</location>
        <topology evidence="1 8">Multi-pass membrane protein</topology>
    </subcellularLocation>
</comment>